<feature type="domain" description="TonB-dependent receptor-like beta-barrel" evidence="13">
    <location>
        <begin position="313"/>
        <end position="703"/>
    </location>
</feature>
<dbReference type="Gene3D" id="2.170.130.10">
    <property type="entry name" value="TonB-dependent receptor, plug domain"/>
    <property type="match status" value="1"/>
</dbReference>
<evidence type="ECO:0000256" key="11">
    <source>
        <dbReference type="RuleBase" id="RU003357"/>
    </source>
</evidence>
<dbReference type="Proteomes" id="UP000253426">
    <property type="component" value="Unassembled WGS sequence"/>
</dbReference>
<reference evidence="15 16" key="1">
    <citation type="submission" date="2018-06" db="EMBL/GenBank/DDBJ databases">
        <title>Genomic Encyclopedia of Type Strains, Phase IV (KMG-IV): sequencing the most valuable type-strain genomes for metagenomic binning, comparative biology and taxonomic classification.</title>
        <authorList>
            <person name="Goeker M."/>
        </authorList>
    </citation>
    <scope>NUCLEOTIDE SEQUENCE [LARGE SCALE GENOMIC DNA]</scope>
    <source>
        <strain evidence="15 16">DSM 25532</strain>
    </source>
</reference>
<dbReference type="RefSeq" id="WP_170157161.1">
    <property type="nucleotide sequence ID" value="NZ_QNRR01000005.1"/>
</dbReference>
<evidence type="ECO:0000313" key="15">
    <source>
        <dbReference type="EMBL" id="RBP43868.1"/>
    </source>
</evidence>
<keyword evidence="3 10" id="KW-1134">Transmembrane beta strand</keyword>
<protein>
    <submittedName>
        <fullName evidence="15">Hemoglobin/transferrin/lactoferrin receptor protein</fullName>
    </submittedName>
</protein>
<keyword evidence="8 15" id="KW-0675">Receptor</keyword>
<evidence type="ECO:0000256" key="10">
    <source>
        <dbReference type="PROSITE-ProRule" id="PRU01360"/>
    </source>
</evidence>
<accession>A0A366HLQ5</accession>
<feature type="domain" description="TonB-dependent receptor plug" evidence="14">
    <location>
        <begin position="48"/>
        <end position="154"/>
    </location>
</feature>
<organism evidence="15 16">
    <name type="scientific">Roseimicrobium gellanilyticum</name>
    <dbReference type="NCBI Taxonomy" id="748857"/>
    <lineage>
        <taxon>Bacteria</taxon>
        <taxon>Pseudomonadati</taxon>
        <taxon>Verrucomicrobiota</taxon>
        <taxon>Verrucomicrobiia</taxon>
        <taxon>Verrucomicrobiales</taxon>
        <taxon>Verrucomicrobiaceae</taxon>
        <taxon>Roseimicrobium</taxon>
    </lineage>
</organism>
<evidence type="ECO:0000259" key="14">
    <source>
        <dbReference type="Pfam" id="PF07715"/>
    </source>
</evidence>
<dbReference type="InterPro" id="IPR039426">
    <property type="entry name" value="TonB-dep_rcpt-like"/>
</dbReference>
<dbReference type="Pfam" id="PF00593">
    <property type="entry name" value="TonB_dep_Rec_b-barrel"/>
    <property type="match status" value="1"/>
</dbReference>
<dbReference type="GO" id="GO:0044718">
    <property type="term" value="P:siderophore transmembrane transport"/>
    <property type="evidence" value="ECO:0007669"/>
    <property type="project" value="TreeGrafter"/>
</dbReference>
<dbReference type="PROSITE" id="PS52016">
    <property type="entry name" value="TONB_DEPENDENT_REC_3"/>
    <property type="match status" value="1"/>
</dbReference>
<dbReference type="InterPro" id="IPR012910">
    <property type="entry name" value="Plug_dom"/>
</dbReference>
<dbReference type="CDD" id="cd01347">
    <property type="entry name" value="ligand_gated_channel"/>
    <property type="match status" value="1"/>
</dbReference>
<dbReference type="Gene3D" id="2.40.170.20">
    <property type="entry name" value="TonB-dependent receptor, beta-barrel domain"/>
    <property type="match status" value="1"/>
</dbReference>
<keyword evidence="9 10" id="KW-0998">Cell outer membrane</keyword>
<evidence type="ECO:0000259" key="13">
    <source>
        <dbReference type="Pfam" id="PF00593"/>
    </source>
</evidence>
<dbReference type="Pfam" id="PF07715">
    <property type="entry name" value="Plug"/>
    <property type="match status" value="1"/>
</dbReference>
<sequence length="730" mass="80223">MKLTTSLPTLLGALLASQSLYSQAPPPTPTQTLEPVIVTATLSEEAADNVPYSVTVIDEKRIQELNVASFPEVFKETPGVLFQQTANGQGSPFIRGFTGFRNLALIDGVRLNNSVFREGPNQYWSTIDSLSLSGVELVKGQGSVLYGSDSIGGTVNALTKGPAYRQPTAPVTVSGKQGKGAKTVQPVSQPVGLGPYVTGMGYVRYATGEDSWTGRLEGSVSEWEKYGVFVGVTGRSFGNIEAADLGELPFTGYDDLGIDAKVEIFLDPDTKLIIAHNQMHQYDVVRTHRTIYAVPFAGSSVGTDLQHYFDQDRYLSYIRLEGNPAGGFVDRYDFTFSHHFQGEDRYRLRTGSRYDEEGFDVNTWGFALNLQSETSIGLLSYGASYYLDQVDSYRRSYQGGDLDSVGIQGPVGDDADYHLAGVYLQDEVDLTDRFKMILGVRYTYADADIGRAQDPDTGDVISINDHWHNVSGSARFLYSVDDEKKLKLFAGISQGFRAPNLSDLSRFDIARSGELEVPSPGLDPEEYILTEAGVRWDSETLSASLAYFYTDITDMIVRAPTGRIIDGSAEVEKKNAGDGYVQGIEFALNWRVTEDWSLYGTVAWQDGKVDGFPTSSPKSVEEPVSRLLPFTGLVGVRYDNPSRRWWAEANVQITDRADRLSAGDKADTQRIPLGGTPSYTLATVRGGWRATDNLTLTMAVENVFDEDYRIHGSGQNEPGVNFVFGAEMRF</sequence>
<keyword evidence="4 10" id="KW-0812">Transmembrane</keyword>
<dbReference type="EMBL" id="QNRR01000005">
    <property type="protein sequence ID" value="RBP43868.1"/>
    <property type="molecule type" value="Genomic_DNA"/>
</dbReference>
<dbReference type="AlphaFoldDB" id="A0A366HLQ5"/>
<name>A0A366HLQ5_9BACT</name>
<keyword evidence="5 12" id="KW-0732">Signal</keyword>
<evidence type="ECO:0000256" key="12">
    <source>
        <dbReference type="SAM" id="SignalP"/>
    </source>
</evidence>
<evidence type="ECO:0000256" key="1">
    <source>
        <dbReference type="ARBA" id="ARBA00004571"/>
    </source>
</evidence>
<evidence type="ECO:0000256" key="9">
    <source>
        <dbReference type="ARBA" id="ARBA00023237"/>
    </source>
</evidence>
<evidence type="ECO:0000256" key="3">
    <source>
        <dbReference type="ARBA" id="ARBA00022452"/>
    </source>
</evidence>
<keyword evidence="7 10" id="KW-0472">Membrane</keyword>
<comment type="caution">
    <text evidence="15">The sequence shown here is derived from an EMBL/GenBank/DDBJ whole genome shotgun (WGS) entry which is preliminary data.</text>
</comment>
<evidence type="ECO:0000256" key="6">
    <source>
        <dbReference type="ARBA" id="ARBA00023077"/>
    </source>
</evidence>
<proteinExistence type="inferred from homology"/>
<dbReference type="SUPFAM" id="SSF56935">
    <property type="entry name" value="Porins"/>
    <property type="match status" value="1"/>
</dbReference>
<keyword evidence="2 10" id="KW-0813">Transport</keyword>
<dbReference type="GO" id="GO:0009279">
    <property type="term" value="C:cell outer membrane"/>
    <property type="evidence" value="ECO:0007669"/>
    <property type="project" value="UniProtKB-SubCell"/>
</dbReference>
<comment type="subcellular location">
    <subcellularLocation>
        <location evidence="1 10">Cell outer membrane</location>
        <topology evidence="1 10">Multi-pass membrane protein</topology>
    </subcellularLocation>
</comment>
<evidence type="ECO:0000256" key="8">
    <source>
        <dbReference type="ARBA" id="ARBA00023170"/>
    </source>
</evidence>
<gene>
    <name evidence="15" type="ORF">DES53_105267</name>
</gene>
<evidence type="ECO:0000313" key="16">
    <source>
        <dbReference type="Proteomes" id="UP000253426"/>
    </source>
</evidence>
<keyword evidence="6 11" id="KW-0798">TonB box</keyword>
<feature type="chain" id="PRO_5016885429" evidence="12">
    <location>
        <begin position="25"/>
        <end position="730"/>
    </location>
</feature>
<keyword evidence="16" id="KW-1185">Reference proteome</keyword>
<dbReference type="InterPro" id="IPR037066">
    <property type="entry name" value="Plug_dom_sf"/>
</dbReference>
<dbReference type="InterPro" id="IPR036942">
    <property type="entry name" value="Beta-barrel_TonB_sf"/>
</dbReference>
<dbReference type="PANTHER" id="PTHR30069">
    <property type="entry name" value="TONB-DEPENDENT OUTER MEMBRANE RECEPTOR"/>
    <property type="match status" value="1"/>
</dbReference>
<evidence type="ECO:0000256" key="5">
    <source>
        <dbReference type="ARBA" id="ARBA00022729"/>
    </source>
</evidence>
<dbReference type="GO" id="GO:0015344">
    <property type="term" value="F:siderophore uptake transmembrane transporter activity"/>
    <property type="evidence" value="ECO:0007669"/>
    <property type="project" value="TreeGrafter"/>
</dbReference>
<evidence type="ECO:0000256" key="2">
    <source>
        <dbReference type="ARBA" id="ARBA00022448"/>
    </source>
</evidence>
<dbReference type="InterPro" id="IPR000531">
    <property type="entry name" value="Beta-barrel_TonB"/>
</dbReference>
<feature type="signal peptide" evidence="12">
    <location>
        <begin position="1"/>
        <end position="24"/>
    </location>
</feature>
<evidence type="ECO:0000256" key="4">
    <source>
        <dbReference type="ARBA" id="ARBA00022692"/>
    </source>
</evidence>
<comment type="similarity">
    <text evidence="10 11">Belongs to the TonB-dependent receptor family.</text>
</comment>
<evidence type="ECO:0000256" key="7">
    <source>
        <dbReference type="ARBA" id="ARBA00023136"/>
    </source>
</evidence>
<dbReference type="PANTHER" id="PTHR30069:SF29">
    <property type="entry name" value="HEMOGLOBIN AND HEMOGLOBIN-HAPTOGLOBIN-BINDING PROTEIN 1-RELATED"/>
    <property type="match status" value="1"/>
</dbReference>